<keyword evidence="6" id="KW-0808">Transferase</keyword>
<dbReference type="SUPFAM" id="SSF47384">
    <property type="entry name" value="Homodimeric domain of signal transducing histidine kinase"/>
    <property type="match status" value="1"/>
</dbReference>
<dbReference type="Gene3D" id="3.30.450.20">
    <property type="entry name" value="PAS domain"/>
    <property type="match status" value="3"/>
</dbReference>
<dbReference type="SMART" id="SM00086">
    <property type="entry name" value="PAC"/>
    <property type="match status" value="2"/>
</dbReference>
<dbReference type="GO" id="GO:0005886">
    <property type="term" value="C:plasma membrane"/>
    <property type="evidence" value="ECO:0007669"/>
    <property type="project" value="UniProtKB-SubCell"/>
</dbReference>
<dbReference type="SUPFAM" id="SSF55785">
    <property type="entry name" value="PYP-like sensor domain (PAS domain)"/>
    <property type="match status" value="2"/>
</dbReference>
<dbReference type="Pfam" id="PF02518">
    <property type="entry name" value="HATPase_c"/>
    <property type="match status" value="1"/>
</dbReference>
<feature type="domain" description="PAS" evidence="17">
    <location>
        <begin position="513"/>
        <end position="583"/>
    </location>
</feature>
<dbReference type="SMART" id="SM00091">
    <property type="entry name" value="PAS"/>
    <property type="match status" value="2"/>
</dbReference>
<dbReference type="InterPro" id="IPR033479">
    <property type="entry name" value="dCache_1"/>
</dbReference>
<evidence type="ECO:0000313" key="21">
    <source>
        <dbReference type="Proteomes" id="UP000239576"/>
    </source>
</evidence>
<comment type="caution">
    <text evidence="20">The sequence shown here is derived from an EMBL/GenBank/DDBJ whole genome shotgun (WGS) entry which is preliminary data.</text>
</comment>
<evidence type="ECO:0000256" key="12">
    <source>
        <dbReference type="ARBA" id="ARBA00023012"/>
    </source>
</evidence>
<keyword evidence="12" id="KW-0902">Two-component regulatory system</keyword>
<dbReference type="Pfam" id="PF08448">
    <property type="entry name" value="PAS_4"/>
    <property type="match status" value="1"/>
</dbReference>
<evidence type="ECO:0000256" key="11">
    <source>
        <dbReference type="ARBA" id="ARBA00022989"/>
    </source>
</evidence>
<comment type="catalytic activity">
    <reaction evidence="1">
        <text>ATP + protein L-histidine = ADP + protein N-phospho-L-histidine.</text>
        <dbReference type="EC" id="2.7.13.3"/>
    </reaction>
</comment>
<feature type="coiled-coil region" evidence="14">
    <location>
        <begin position="630"/>
        <end position="664"/>
    </location>
</feature>
<feature type="domain" description="Histidine kinase" evidence="16">
    <location>
        <begin position="673"/>
        <end position="938"/>
    </location>
</feature>
<dbReference type="InterPro" id="IPR004358">
    <property type="entry name" value="Sig_transdc_His_kin-like_C"/>
</dbReference>
<reference evidence="20 21" key="2">
    <citation type="submission" date="2018-03" db="EMBL/GenBank/DDBJ databases">
        <title>The ancient ancestry and fast evolution of plastids.</title>
        <authorList>
            <person name="Moore K.R."/>
            <person name="Magnabosco C."/>
            <person name="Momper L."/>
            <person name="Gold D.A."/>
            <person name="Bosak T."/>
            <person name="Fournier G.P."/>
        </authorList>
    </citation>
    <scope>NUCLEOTIDE SEQUENCE [LARGE SCALE GENOMIC DNA]</scope>
    <source>
        <strain evidence="20 21">ULC18</strain>
    </source>
</reference>
<dbReference type="CDD" id="cd00082">
    <property type="entry name" value="HisKA"/>
    <property type="match status" value="1"/>
</dbReference>
<name>A0A2T1E8S4_9CYAN</name>
<dbReference type="CDD" id="cd12914">
    <property type="entry name" value="PDC1_DGC_like"/>
    <property type="match status" value="1"/>
</dbReference>
<dbReference type="PANTHER" id="PTHR43065">
    <property type="entry name" value="SENSOR HISTIDINE KINASE"/>
    <property type="match status" value="1"/>
</dbReference>
<dbReference type="EC" id="2.7.13.3" evidence="3"/>
<dbReference type="PANTHER" id="PTHR43065:SF50">
    <property type="entry name" value="HISTIDINE KINASE"/>
    <property type="match status" value="1"/>
</dbReference>
<dbReference type="SUPFAM" id="SSF158472">
    <property type="entry name" value="HAMP domain-like"/>
    <property type="match status" value="1"/>
</dbReference>
<dbReference type="InterPro" id="IPR003661">
    <property type="entry name" value="HisK_dim/P_dom"/>
</dbReference>
<evidence type="ECO:0000256" key="4">
    <source>
        <dbReference type="ARBA" id="ARBA00022475"/>
    </source>
</evidence>
<dbReference type="Gene3D" id="1.10.287.130">
    <property type="match status" value="1"/>
</dbReference>
<keyword evidence="14" id="KW-0175">Coiled coil</keyword>
<keyword evidence="8" id="KW-0547">Nucleotide-binding</keyword>
<keyword evidence="10" id="KW-0067">ATP-binding</keyword>
<dbReference type="OrthoDB" id="9788063at2"/>
<keyword evidence="7 15" id="KW-0812">Transmembrane</keyword>
<dbReference type="CDD" id="cd00130">
    <property type="entry name" value="PAS"/>
    <property type="match status" value="2"/>
</dbReference>
<accession>A0A2T1E8S4</accession>
<dbReference type="Pfam" id="PF13426">
    <property type="entry name" value="PAS_9"/>
    <property type="match status" value="1"/>
</dbReference>
<gene>
    <name evidence="20" type="ORF">C7B82_12275</name>
</gene>
<feature type="domain" description="HAMP" evidence="19">
    <location>
        <begin position="329"/>
        <end position="381"/>
    </location>
</feature>
<dbReference type="Pfam" id="PF02743">
    <property type="entry name" value="dCache_1"/>
    <property type="match status" value="1"/>
</dbReference>
<dbReference type="SUPFAM" id="SSF55874">
    <property type="entry name" value="ATPase domain of HSP90 chaperone/DNA topoisomerase II/histidine kinase"/>
    <property type="match status" value="1"/>
</dbReference>
<evidence type="ECO:0000256" key="3">
    <source>
        <dbReference type="ARBA" id="ARBA00012438"/>
    </source>
</evidence>
<evidence type="ECO:0000259" key="19">
    <source>
        <dbReference type="PROSITE" id="PS50885"/>
    </source>
</evidence>
<comment type="subcellular location">
    <subcellularLocation>
        <location evidence="2">Cell membrane</location>
        <topology evidence="2">Multi-pass membrane protein</topology>
    </subcellularLocation>
</comment>
<feature type="domain" description="PAC" evidence="18">
    <location>
        <begin position="460"/>
        <end position="512"/>
    </location>
</feature>
<dbReference type="Gene3D" id="6.10.340.10">
    <property type="match status" value="1"/>
</dbReference>
<dbReference type="PROSITE" id="PS50113">
    <property type="entry name" value="PAC"/>
    <property type="match status" value="2"/>
</dbReference>
<keyword evidence="5" id="KW-0597">Phosphoprotein</keyword>
<dbReference type="InterPro" id="IPR036890">
    <property type="entry name" value="HATPase_C_sf"/>
</dbReference>
<dbReference type="GO" id="GO:0005524">
    <property type="term" value="F:ATP binding"/>
    <property type="evidence" value="ECO:0007669"/>
    <property type="project" value="UniProtKB-KW"/>
</dbReference>
<dbReference type="SUPFAM" id="SSF103190">
    <property type="entry name" value="Sensory domain-like"/>
    <property type="match status" value="1"/>
</dbReference>
<dbReference type="InterPro" id="IPR035965">
    <property type="entry name" value="PAS-like_dom_sf"/>
</dbReference>
<dbReference type="InterPro" id="IPR005467">
    <property type="entry name" value="His_kinase_dom"/>
</dbReference>
<dbReference type="InterPro" id="IPR029151">
    <property type="entry name" value="Sensor-like_sf"/>
</dbReference>
<evidence type="ECO:0000259" key="16">
    <source>
        <dbReference type="PROSITE" id="PS50109"/>
    </source>
</evidence>
<dbReference type="CDD" id="cd06225">
    <property type="entry name" value="HAMP"/>
    <property type="match status" value="1"/>
</dbReference>
<evidence type="ECO:0000256" key="10">
    <source>
        <dbReference type="ARBA" id="ARBA00022840"/>
    </source>
</evidence>
<dbReference type="InterPro" id="IPR003660">
    <property type="entry name" value="HAMP_dom"/>
</dbReference>
<sequence length="952" mass="105328">MTKPKQLSDHRDRLKAPVSMLQPWHRLFSIANQLRFGLLFLVLLSLLPTGGLLIYLSAQTQLLQAQALQQERSQAAAGQIDNYLDDLKRKLSYLARVKGLTNFQRPVQQSLLEGLVRHNEAYEAVALLDRTGQVVTAATGGTPLQAKSWANSPLFIHAFKQQEDYVSPVELDAQTHQPTTLLAVPIRNDQDEVDGVLMARVKLNFLGFIVSQTVVGKTGDIYVVDERNVLIAQKSSRPETFQLQDLANRPFLKNLVAAAKDKRLNRYQGLHQVDVLGASAFVRSVNWYVVVELPTAEAYAPVQQLVWVMGAALSVVTLVVVVVGFLAARQIVVPLKRLTTAATQLSQGQLQTKVNLSSRNELGTLAIAFNEMATQLEGSLTAVETERNFVAAILDIAGALVIVLDPQGRVVRFNRACERVTNYSFMDIKNQPLWQLFVNADVAQQTKTEFESLTVSSFPRQYEGVWDTTEGVHKLVAWSDTVLLNDQGAIAYVIKTGIDITDRKQAEEELRASEQRLSLLFRQTPLAVVEWNTQFEVTAWNPSAERIFGYSAAVAIGRHALELIVPSTARPLVQQVMDALLKQRGGSNSVNENITQDGRTIVCEWYNTPLADEAGRVTGVASLALDITDRTQAETALKQAKEEAETALQTLQQTQGQLIQAEKMSGLGQLVAGVAHEINNPVNFIYGNLTHTAEYTHDLLELAQLYQQKYAVPDAQIDEKLAQMDFAFMIEDLPKMLSSMKVGADRIRQIVLSLRNFSRLDEAEMKPVDIHEGIDSTLMILQSRLKATADHPAIEIVKDYGALPLVECYAGQLNQVFMNILANAIDALDGYNKQRSVPSAQREPSQITIRTKLVTDKHQTNHVNRVAIQIQDNGPGMTALVQQQLFNPFFTTKPTGKGTGLGLSISYQIVVDKHHGSLHCVSQPGQGSEFWLKIPVWQSGMPSQGVIAEVGV</sequence>
<proteinExistence type="predicted"/>
<dbReference type="PRINTS" id="PR00344">
    <property type="entry name" value="BCTRLSENSOR"/>
</dbReference>
<keyword evidence="9 20" id="KW-0418">Kinase</keyword>
<evidence type="ECO:0000256" key="9">
    <source>
        <dbReference type="ARBA" id="ARBA00022777"/>
    </source>
</evidence>
<dbReference type="SMART" id="SM00304">
    <property type="entry name" value="HAMP"/>
    <property type="match status" value="1"/>
</dbReference>
<dbReference type="SMART" id="SM00387">
    <property type="entry name" value="HATPase_c"/>
    <property type="match status" value="1"/>
</dbReference>
<dbReference type="Pfam" id="PF00672">
    <property type="entry name" value="HAMP"/>
    <property type="match status" value="1"/>
</dbReference>
<dbReference type="InterPro" id="IPR036097">
    <property type="entry name" value="HisK_dim/P_sf"/>
</dbReference>
<dbReference type="GO" id="GO:0000155">
    <property type="term" value="F:phosphorelay sensor kinase activity"/>
    <property type="evidence" value="ECO:0007669"/>
    <property type="project" value="InterPro"/>
</dbReference>
<dbReference type="InterPro" id="IPR000014">
    <property type="entry name" value="PAS"/>
</dbReference>
<dbReference type="PROSITE" id="PS50112">
    <property type="entry name" value="PAS"/>
    <property type="match status" value="1"/>
</dbReference>
<keyword evidence="11 15" id="KW-1133">Transmembrane helix</keyword>
<evidence type="ECO:0000259" key="17">
    <source>
        <dbReference type="PROSITE" id="PS50112"/>
    </source>
</evidence>
<evidence type="ECO:0000256" key="2">
    <source>
        <dbReference type="ARBA" id="ARBA00004651"/>
    </source>
</evidence>
<dbReference type="NCBIfam" id="TIGR00229">
    <property type="entry name" value="sensory_box"/>
    <property type="match status" value="2"/>
</dbReference>
<dbReference type="Gene3D" id="3.30.565.10">
    <property type="entry name" value="Histidine kinase-like ATPase, C-terminal domain"/>
    <property type="match status" value="1"/>
</dbReference>
<keyword evidence="4" id="KW-1003">Cell membrane</keyword>
<evidence type="ECO:0000256" key="13">
    <source>
        <dbReference type="ARBA" id="ARBA00023136"/>
    </source>
</evidence>
<evidence type="ECO:0000256" key="7">
    <source>
        <dbReference type="ARBA" id="ARBA00022692"/>
    </source>
</evidence>
<evidence type="ECO:0000256" key="5">
    <source>
        <dbReference type="ARBA" id="ARBA00022553"/>
    </source>
</evidence>
<reference evidence="21" key="1">
    <citation type="submission" date="2018-02" db="EMBL/GenBank/DDBJ databases">
        <authorList>
            <person name="Moore K."/>
            <person name="Momper L."/>
        </authorList>
    </citation>
    <scope>NUCLEOTIDE SEQUENCE [LARGE SCALE GENOMIC DNA]</scope>
    <source>
        <strain evidence="21">ULC18</strain>
    </source>
</reference>
<evidence type="ECO:0000256" key="6">
    <source>
        <dbReference type="ARBA" id="ARBA00022679"/>
    </source>
</evidence>
<dbReference type="InterPro" id="IPR003594">
    <property type="entry name" value="HATPase_dom"/>
</dbReference>
<evidence type="ECO:0000259" key="18">
    <source>
        <dbReference type="PROSITE" id="PS50113"/>
    </source>
</evidence>
<dbReference type="PROSITE" id="PS50109">
    <property type="entry name" value="HIS_KIN"/>
    <property type="match status" value="1"/>
</dbReference>
<evidence type="ECO:0000256" key="8">
    <source>
        <dbReference type="ARBA" id="ARBA00022741"/>
    </source>
</evidence>
<dbReference type="EMBL" id="PVWK01000067">
    <property type="protein sequence ID" value="PSB29085.1"/>
    <property type="molecule type" value="Genomic_DNA"/>
</dbReference>
<keyword evidence="13 15" id="KW-0472">Membrane</keyword>
<dbReference type="AlphaFoldDB" id="A0A2T1E8S4"/>
<evidence type="ECO:0000256" key="15">
    <source>
        <dbReference type="SAM" id="Phobius"/>
    </source>
</evidence>
<dbReference type="InterPro" id="IPR000700">
    <property type="entry name" value="PAS-assoc_C"/>
</dbReference>
<feature type="transmembrane region" description="Helical" evidence="15">
    <location>
        <begin position="305"/>
        <end position="328"/>
    </location>
</feature>
<evidence type="ECO:0000313" key="20">
    <source>
        <dbReference type="EMBL" id="PSB29085.1"/>
    </source>
</evidence>
<dbReference type="InterPro" id="IPR013656">
    <property type="entry name" value="PAS_4"/>
</dbReference>
<dbReference type="RefSeq" id="WP_106256588.1">
    <property type="nucleotide sequence ID" value="NZ_CAWNSW010000118.1"/>
</dbReference>
<evidence type="ECO:0000256" key="14">
    <source>
        <dbReference type="SAM" id="Coils"/>
    </source>
</evidence>
<feature type="domain" description="PAC" evidence="18">
    <location>
        <begin position="584"/>
        <end position="639"/>
    </location>
</feature>
<organism evidence="20 21">
    <name type="scientific">Stenomitos frigidus ULC18</name>
    <dbReference type="NCBI Taxonomy" id="2107698"/>
    <lineage>
        <taxon>Bacteria</taxon>
        <taxon>Bacillati</taxon>
        <taxon>Cyanobacteriota</taxon>
        <taxon>Cyanophyceae</taxon>
        <taxon>Leptolyngbyales</taxon>
        <taxon>Leptolyngbyaceae</taxon>
        <taxon>Stenomitos</taxon>
    </lineage>
</organism>
<dbReference type="PROSITE" id="PS50885">
    <property type="entry name" value="HAMP"/>
    <property type="match status" value="1"/>
</dbReference>
<keyword evidence="21" id="KW-1185">Reference proteome</keyword>
<evidence type="ECO:0000256" key="1">
    <source>
        <dbReference type="ARBA" id="ARBA00000085"/>
    </source>
</evidence>
<dbReference type="CDD" id="cd18774">
    <property type="entry name" value="PDC2_HK_sensor"/>
    <property type="match status" value="1"/>
</dbReference>
<protein>
    <recommendedName>
        <fullName evidence="3">histidine kinase</fullName>
        <ecNumber evidence="3">2.7.13.3</ecNumber>
    </recommendedName>
</protein>
<dbReference type="InterPro" id="IPR001610">
    <property type="entry name" value="PAC"/>
</dbReference>
<dbReference type="Proteomes" id="UP000239576">
    <property type="component" value="Unassembled WGS sequence"/>
</dbReference>